<dbReference type="Proteomes" id="UP000671914">
    <property type="component" value="Chromosome"/>
</dbReference>
<proteinExistence type="predicted"/>
<dbReference type="InterPro" id="IPR036661">
    <property type="entry name" value="Luciferase-like_sf"/>
</dbReference>
<sequence length="276" mass="29609">MTVEQHELGTFGVWARRTDATPELAREVERLGYGTLWVGGSPGAELAEAEAALDATERIVVATGIVNIWTADARAAAASFRRLEARHPGRFLLGIGSGHPESNADRRTPLTAMSDYLDVLDAEGVPAGRRVLSALGPKMLELAAARSLGSHPYLTPPAHTAWAREVLGAGKLLAPEVMVLADDDAEHARAIGRKALDRYLKLSNYTKTMLRWGFTEDDIANGGSDRLIDELAVWGTPAHLAAALRKHLDAGASHVCAQVLRSDPVPTLEALADELF</sequence>
<dbReference type="RefSeq" id="WP_210901475.1">
    <property type="nucleotide sequence ID" value="NZ_CP071696.1"/>
</dbReference>
<dbReference type="InterPro" id="IPR011251">
    <property type="entry name" value="Luciferase-like_dom"/>
</dbReference>
<name>A0A975FPM5_9MICO</name>
<dbReference type="InterPro" id="IPR019922">
    <property type="entry name" value="Lucif-like_OxRdatse_MSMEG_4141"/>
</dbReference>
<organism evidence="2 3">
    <name type="scientific">Agromyces archimandritae</name>
    <dbReference type="NCBI Taxonomy" id="2781962"/>
    <lineage>
        <taxon>Bacteria</taxon>
        <taxon>Bacillati</taxon>
        <taxon>Actinomycetota</taxon>
        <taxon>Actinomycetes</taxon>
        <taxon>Micrococcales</taxon>
        <taxon>Microbacteriaceae</taxon>
        <taxon>Agromyces</taxon>
    </lineage>
</organism>
<protein>
    <submittedName>
        <fullName evidence="2">LLM class F420-dependent oxidoreductase</fullName>
    </submittedName>
</protein>
<evidence type="ECO:0000259" key="1">
    <source>
        <dbReference type="Pfam" id="PF00296"/>
    </source>
</evidence>
<dbReference type="InterPro" id="IPR050766">
    <property type="entry name" value="Bact_Lucif_Oxidored"/>
</dbReference>
<dbReference type="Gene3D" id="3.20.20.30">
    <property type="entry name" value="Luciferase-like domain"/>
    <property type="match status" value="2"/>
</dbReference>
<evidence type="ECO:0000313" key="2">
    <source>
        <dbReference type="EMBL" id="QTX05979.1"/>
    </source>
</evidence>
<gene>
    <name evidence="2" type="ORF">G127AT_07305</name>
</gene>
<feature type="domain" description="Luciferase-like" evidence="1">
    <location>
        <begin position="18"/>
        <end position="121"/>
    </location>
</feature>
<dbReference type="AlphaFoldDB" id="A0A975FPM5"/>
<dbReference type="NCBIfam" id="TIGR03620">
    <property type="entry name" value="F420_MSMEG_4141"/>
    <property type="match status" value="1"/>
</dbReference>
<accession>A0A975FPM5</accession>
<dbReference type="PANTHER" id="PTHR30137">
    <property type="entry name" value="LUCIFERASE-LIKE MONOOXYGENASE"/>
    <property type="match status" value="1"/>
</dbReference>
<dbReference type="KEGG" id="aarc:G127AT_07305"/>
<dbReference type="GO" id="GO:0016705">
    <property type="term" value="F:oxidoreductase activity, acting on paired donors, with incorporation or reduction of molecular oxygen"/>
    <property type="evidence" value="ECO:0007669"/>
    <property type="project" value="InterPro"/>
</dbReference>
<dbReference type="EMBL" id="CP071696">
    <property type="protein sequence ID" value="QTX05979.1"/>
    <property type="molecule type" value="Genomic_DNA"/>
</dbReference>
<dbReference type="PANTHER" id="PTHR30137:SF18">
    <property type="entry name" value="CONSERVED PROTEIN"/>
    <property type="match status" value="1"/>
</dbReference>
<reference evidence="2" key="1">
    <citation type="submission" date="2021-03" db="EMBL/GenBank/DDBJ databases">
        <title>Agromyces archimandritus sp. nov., isolated from the cockroach Archimandrita tessellata.</title>
        <authorList>
            <person name="Guzman J."/>
            <person name="Ortuzar M."/>
            <person name="Poehlein A."/>
            <person name="Daniel R."/>
            <person name="Trujillo M."/>
            <person name="Vilcinskas A."/>
        </authorList>
    </citation>
    <scope>NUCLEOTIDE SEQUENCE</scope>
    <source>
        <strain evidence="2">G127AT</strain>
    </source>
</reference>
<dbReference type="GO" id="GO:0005829">
    <property type="term" value="C:cytosol"/>
    <property type="evidence" value="ECO:0007669"/>
    <property type="project" value="TreeGrafter"/>
</dbReference>
<dbReference type="SUPFAM" id="SSF51679">
    <property type="entry name" value="Bacterial luciferase-like"/>
    <property type="match status" value="1"/>
</dbReference>
<dbReference type="Pfam" id="PF00296">
    <property type="entry name" value="Bac_luciferase"/>
    <property type="match status" value="1"/>
</dbReference>
<evidence type="ECO:0000313" key="3">
    <source>
        <dbReference type="Proteomes" id="UP000671914"/>
    </source>
</evidence>
<keyword evidence="3" id="KW-1185">Reference proteome</keyword>